<gene>
    <name evidence="9" type="ORF">Tdes44962_MAKER08559</name>
</gene>
<dbReference type="PRINTS" id="PR00385">
    <property type="entry name" value="P450"/>
</dbReference>
<accession>A0A9W7W4A6</accession>
<keyword evidence="5 7" id="KW-0408">Iron</keyword>
<comment type="caution">
    <text evidence="9">The sequence shown here is derived from an EMBL/GenBank/DDBJ whole genome shotgun (WGS) entry which is preliminary data.</text>
</comment>
<evidence type="ECO:0000256" key="6">
    <source>
        <dbReference type="ARBA" id="ARBA00023033"/>
    </source>
</evidence>
<dbReference type="SUPFAM" id="SSF48264">
    <property type="entry name" value="Cytochrome P450"/>
    <property type="match status" value="1"/>
</dbReference>
<keyword evidence="8" id="KW-1133">Transmembrane helix</keyword>
<dbReference type="GO" id="GO:0004497">
    <property type="term" value="F:monooxygenase activity"/>
    <property type="evidence" value="ECO:0007669"/>
    <property type="project" value="UniProtKB-KW"/>
</dbReference>
<dbReference type="InterPro" id="IPR050121">
    <property type="entry name" value="Cytochrome_P450_monoxygenase"/>
</dbReference>
<evidence type="ECO:0000256" key="1">
    <source>
        <dbReference type="ARBA" id="ARBA00001971"/>
    </source>
</evidence>
<name>A0A9W7W4A6_9PEZI</name>
<dbReference type="Proteomes" id="UP001138500">
    <property type="component" value="Unassembled WGS sequence"/>
</dbReference>
<reference evidence="9 10" key="1">
    <citation type="journal article" date="2018" name="IMA Fungus">
        <title>IMA Genome-F 10: Nine draft genome sequences of Claviceps purpurea s.lat., including C. arundinis, C. humidiphila, and C. cf. spartinae, pseudomolecules for the pitch canker pathogen Fusarium circinatum, draft genome of Davidsoniella eucalypti, Grosmannia galeiformis, Quambalaria eucalypti, and Teratosphaeria destructans.</title>
        <authorList>
            <person name="Wingfield B.D."/>
            <person name="Liu M."/>
            <person name="Nguyen H.D."/>
            <person name="Lane F.A."/>
            <person name="Morgan S.W."/>
            <person name="De Vos L."/>
            <person name="Wilken P.M."/>
            <person name="Duong T.A."/>
            <person name="Aylward J."/>
            <person name="Coetzee M.P."/>
            <person name="Dadej K."/>
            <person name="De Beer Z.W."/>
            <person name="Findlay W."/>
            <person name="Havenga M."/>
            <person name="Kolarik M."/>
            <person name="Menzies J.G."/>
            <person name="Naidoo K."/>
            <person name="Pochopski O."/>
            <person name="Shoukouhi P."/>
            <person name="Santana Q.C."/>
            <person name="Seifert K.A."/>
            <person name="Soal N."/>
            <person name="Steenkamp E.T."/>
            <person name="Tatham C.T."/>
            <person name="van der Nest M.A."/>
            <person name="Wingfield M.J."/>
        </authorList>
    </citation>
    <scope>NUCLEOTIDE SEQUENCE [LARGE SCALE GENOMIC DNA]</scope>
    <source>
        <strain evidence="9">CMW44962</strain>
    </source>
</reference>
<dbReference type="EMBL" id="RIBY02000946">
    <property type="protein sequence ID" value="KAH9835095.1"/>
    <property type="molecule type" value="Genomic_DNA"/>
</dbReference>
<evidence type="ECO:0000256" key="5">
    <source>
        <dbReference type="ARBA" id="ARBA00023004"/>
    </source>
</evidence>
<dbReference type="OrthoDB" id="3945418at2759"/>
<dbReference type="InterPro" id="IPR002401">
    <property type="entry name" value="Cyt_P450_E_grp-I"/>
</dbReference>
<keyword evidence="10" id="KW-1185">Reference proteome</keyword>
<evidence type="ECO:0000256" key="4">
    <source>
        <dbReference type="ARBA" id="ARBA00023002"/>
    </source>
</evidence>
<dbReference type="InterPro" id="IPR001128">
    <property type="entry name" value="Cyt_P450"/>
</dbReference>
<proteinExistence type="inferred from homology"/>
<feature type="binding site" description="axial binding residue" evidence="7">
    <location>
        <position position="457"/>
    </location>
    <ligand>
        <name>heme</name>
        <dbReference type="ChEBI" id="CHEBI:30413"/>
    </ligand>
    <ligandPart>
        <name>Fe</name>
        <dbReference type="ChEBI" id="CHEBI:18248"/>
    </ligandPart>
</feature>
<sequence length="513" mass="58296">MEVTLQLERLRAVSFPAIFAIILALLAIRQFSIFVYRLTLHPLAKFPGPRLAAITGLYEFYHDAIRPGQYTFVIRQLHDTYGPIVRISPSAVHIDDPDYFDDLYTGAGNKRYKSDMVGKMFTVPTTFFAAQSPEMHRLKRSPLNSFFSKRSVNAVSPLITNHVESLCSRIETFRGSGSVLSLKFAYAALAMDVVTEYCFGKPYGSIAEEDFGKNWTEAADGRSDIVYMNLYFPWVGRLMHSLPLWIVKKMNANIQQAINLQIYLSQQIRAIMDNPEDKKMISGDRSTIFHELLTGNELPASDRNFTHFQAEAYVVVGAGQLTTAYHLQTASFHVLANPAILAKLKAELAEAMPDPSVLPPLSRLEELEYLSAVISEGHRFSHGVMHRNARISPHEPIYYRDWEIPPGTAVSMTNLIIHENEAIYPDHQKFDPSRWLGPEGKRRKKYLVPFAKGPRACLGQNVAQAELYYTLAAVFRRFDFELFDTVREDFDVVRDYYVPMPRPGSQGLRVLVR</sequence>
<dbReference type="Gene3D" id="1.10.630.10">
    <property type="entry name" value="Cytochrome P450"/>
    <property type="match status" value="1"/>
</dbReference>
<dbReference type="GO" id="GO:0016705">
    <property type="term" value="F:oxidoreductase activity, acting on paired donors, with incorporation or reduction of molecular oxygen"/>
    <property type="evidence" value="ECO:0007669"/>
    <property type="project" value="InterPro"/>
</dbReference>
<comment type="cofactor">
    <cofactor evidence="1 7">
        <name>heme</name>
        <dbReference type="ChEBI" id="CHEBI:30413"/>
    </cofactor>
</comment>
<keyword evidence="6 9" id="KW-0503">Monooxygenase</keyword>
<evidence type="ECO:0000256" key="8">
    <source>
        <dbReference type="SAM" id="Phobius"/>
    </source>
</evidence>
<dbReference type="Pfam" id="PF00067">
    <property type="entry name" value="p450"/>
    <property type="match status" value="1"/>
</dbReference>
<comment type="similarity">
    <text evidence="2">Belongs to the cytochrome P450 family.</text>
</comment>
<dbReference type="CDD" id="cd11062">
    <property type="entry name" value="CYP58-like"/>
    <property type="match status" value="1"/>
</dbReference>
<evidence type="ECO:0000256" key="3">
    <source>
        <dbReference type="ARBA" id="ARBA00022723"/>
    </source>
</evidence>
<dbReference type="InterPro" id="IPR036396">
    <property type="entry name" value="Cyt_P450_sf"/>
</dbReference>
<reference evidence="9 10" key="2">
    <citation type="journal article" date="2021" name="Curr. Genet.">
        <title>Genetic response to nitrogen starvation in the aggressive Eucalyptus foliar pathogen Teratosphaeria destructans.</title>
        <authorList>
            <person name="Havenga M."/>
            <person name="Wingfield B.D."/>
            <person name="Wingfield M.J."/>
            <person name="Dreyer L.L."/>
            <person name="Roets F."/>
            <person name="Aylward J."/>
        </authorList>
    </citation>
    <scope>NUCLEOTIDE SEQUENCE [LARGE SCALE GENOMIC DNA]</scope>
    <source>
        <strain evidence="9">CMW44962</strain>
    </source>
</reference>
<keyword evidence="8" id="KW-0812">Transmembrane</keyword>
<feature type="transmembrane region" description="Helical" evidence="8">
    <location>
        <begin position="12"/>
        <end position="36"/>
    </location>
</feature>
<evidence type="ECO:0000256" key="2">
    <source>
        <dbReference type="ARBA" id="ARBA00010617"/>
    </source>
</evidence>
<keyword evidence="7" id="KW-0349">Heme</keyword>
<dbReference type="AlphaFoldDB" id="A0A9W7W4A6"/>
<dbReference type="PANTHER" id="PTHR24305">
    <property type="entry name" value="CYTOCHROME P450"/>
    <property type="match status" value="1"/>
</dbReference>
<keyword evidence="4" id="KW-0560">Oxidoreductase</keyword>
<keyword evidence="3 7" id="KW-0479">Metal-binding</keyword>
<dbReference type="PANTHER" id="PTHR24305:SF157">
    <property type="entry name" value="N-ACETYLTRYPTOPHAN 6-HYDROXYLASE IVOC-RELATED"/>
    <property type="match status" value="1"/>
</dbReference>
<keyword evidence="8" id="KW-0472">Membrane</keyword>
<dbReference type="GO" id="GO:0005506">
    <property type="term" value="F:iron ion binding"/>
    <property type="evidence" value="ECO:0007669"/>
    <property type="project" value="InterPro"/>
</dbReference>
<evidence type="ECO:0000313" key="9">
    <source>
        <dbReference type="EMBL" id="KAH9835095.1"/>
    </source>
</evidence>
<dbReference type="GO" id="GO:0020037">
    <property type="term" value="F:heme binding"/>
    <property type="evidence" value="ECO:0007669"/>
    <property type="project" value="InterPro"/>
</dbReference>
<dbReference type="PRINTS" id="PR00463">
    <property type="entry name" value="EP450I"/>
</dbReference>
<protein>
    <submittedName>
        <fullName evidence="9">P450 monooxygenase</fullName>
    </submittedName>
</protein>
<evidence type="ECO:0000256" key="7">
    <source>
        <dbReference type="PIRSR" id="PIRSR602401-1"/>
    </source>
</evidence>
<organism evidence="9 10">
    <name type="scientific">Teratosphaeria destructans</name>
    <dbReference type="NCBI Taxonomy" id="418781"/>
    <lineage>
        <taxon>Eukaryota</taxon>
        <taxon>Fungi</taxon>
        <taxon>Dikarya</taxon>
        <taxon>Ascomycota</taxon>
        <taxon>Pezizomycotina</taxon>
        <taxon>Dothideomycetes</taxon>
        <taxon>Dothideomycetidae</taxon>
        <taxon>Mycosphaerellales</taxon>
        <taxon>Teratosphaeriaceae</taxon>
        <taxon>Teratosphaeria</taxon>
    </lineage>
</organism>
<evidence type="ECO:0000313" key="10">
    <source>
        <dbReference type="Proteomes" id="UP001138500"/>
    </source>
</evidence>